<gene>
    <name evidence="4" type="ORF">H9Q76_05990</name>
</gene>
<dbReference type="Gene3D" id="3.40.50.1110">
    <property type="entry name" value="SGNH hydrolase"/>
    <property type="match status" value="1"/>
</dbReference>
<feature type="compositionally biased region" description="Low complexity" evidence="1">
    <location>
        <begin position="79"/>
        <end position="111"/>
    </location>
</feature>
<reference evidence="4 5" key="1">
    <citation type="submission" date="2020-08" db="EMBL/GenBank/DDBJ databases">
        <authorList>
            <person name="Liu C."/>
            <person name="Sun Q."/>
        </authorList>
    </citation>
    <scope>NUCLEOTIDE SEQUENCE [LARGE SCALE GENOMIC DNA]</scope>
    <source>
        <strain evidence="4 5">NSJ-4</strain>
    </source>
</reference>
<dbReference type="Pfam" id="PF13472">
    <property type="entry name" value="Lipase_GDSL_2"/>
    <property type="match status" value="1"/>
</dbReference>
<organism evidence="4 5">
    <name type="scientific">Wujia chipingensis</name>
    <dbReference type="NCBI Taxonomy" id="2763670"/>
    <lineage>
        <taxon>Bacteria</taxon>
        <taxon>Bacillati</taxon>
        <taxon>Bacillota</taxon>
        <taxon>Clostridia</taxon>
        <taxon>Lachnospirales</taxon>
        <taxon>Lachnospiraceae</taxon>
        <taxon>Wujia</taxon>
    </lineage>
</organism>
<proteinExistence type="predicted"/>
<feature type="compositionally biased region" description="Basic and acidic residues" evidence="1">
    <location>
        <begin position="69"/>
        <end position="78"/>
    </location>
</feature>
<dbReference type="InterPro" id="IPR013830">
    <property type="entry name" value="SGNH_hydro"/>
</dbReference>
<name>A0A7G9FQI9_9FIRM</name>
<feature type="domain" description="SGNH hydrolase-type esterase" evidence="3">
    <location>
        <begin position="187"/>
        <end position="330"/>
    </location>
</feature>
<accession>A0A7G9FQI9</accession>
<dbReference type="AlphaFoldDB" id="A0A7G9FQI9"/>
<protein>
    <recommendedName>
        <fullName evidence="3">SGNH hydrolase-type esterase domain-containing protein</fullName>
    </recommendedName>
</protein>
<keyword evidence="2" id="KW-1133">Transmembrane helix</keyword>
<evidence type="ECO:0000313" key="5">
    <source>
        <dbReference type="Proteomes" id="UP000515819"/>
    </source>
</evidence>
<dbReference type="InterPro" id="IPR036514">
    <property type="entry name" value="SGNH_hydro_sf"/>
</dbReference>
<keyword evidence="2" id="KW-0472">Membrane</keyword>
<evidence type="ECO:0000256" key="2">
    <source>
        <dbReference type="SAM" id="Phobius"/>
    </source>
</evidence>
<evidence type="ECO:0000313" key="4">
    <source>
        <dbReference type="EMBL" id="QNM00821.1"/>
    </source>
</evidence>
<evidence type="ECO:0000259" key="3">
    <source>
        <dbReference type="Pfam" id="PF13472"/>
    </source>
</evidence>
<keyword evidence="5" id="KW-1185">Reference proteome</keyword>
<feature type="transmembrane region" description="Helical" evidence="2">
    <location>
        <begin position="21"/>
        <end position="42"/>
    </location>
</feature>
<dbReference type="KEGG" id="wcp:H9Q76_05990"/>
<feature type="region of interest" description="Disordered" evidence="1">
    <location>
        <begin position="69"/>
        <end position="119"/>
    </location>
</feature>
<dbReference type="Proteomes" id="UP000515819">
    <property type="component" value="Chromosome"/>
</dbReference>
<evidence type="ECO:0000256" key="1">
    <source>
        <dbReference type="SAM" id="MobiDB-lite"/>
    </source>
</evidence>
<sequence>MNNNKKRKQPKTIWDFLRECPLVSLILLSVIGYTLYALVGAMGGEYKLRISKDHTLFMSAMIKEDPFVKKDDTKKPSDDTTATGTDADSNPIPAATSTDAPATSSDAVSTDGSEPIPTTYITVPMRKARSAYYDDNDRVAQTTNYDYITVNTDYFNDAAFIGDSRIEGLHDYGTLRTKTTADFYYKDGVSIWDLMDKTMANGETIPNVLATKQYKKIFLMCGVNELGSGYAKDYQAQYKKVLDQIQELQPDAVIFVMGMMHVTQSYADNSDVYNNDNVDCRNALVAEYADGQRIFYLDMNTCVCDMDGDVPMGVKADYSNDGIHLQAQYYSLWEAYLLKHGVSDSVFTNLQNK</sequence>
<dbReference type="RefSeq" id="WP_249321827.1">
    <property type="nucleotide sequence ID" value="NZ_CP060632.1"/>
</dbReference>
<dbReference type="SUPFAM" id="SSF52266">
    <property type="entry name" value="SGNH hydrolase"/>
    <property type="match status" value="1"/>
</dbReference>
<keyword evidence="2" id="KW-0812">Transmembrane</keyword>
<dbReference type="EMBL" id="CP060632">
    <property type="protein sequence ID" value="QNM00821.1"/>
    <property type="molecule type" value="Genomic_DNA"/>
</dbReference>